<dbReference type="InterPro" id="IPR002575">
    <property type="entry name" value="Aminoglycoside_PTrfase"/>
</dbReference>
<protein>
    <submittedName>
        <fullName evidence="2">Uncharacterized protein (TIGR02172 family)</fullName>
    </submittedName>
</protein>
<dbReference type="PANTHER" id="PTHR21310">
    <property type="entry name" value="AMINOGLYCOSIDE PHOSPHOTRANSFERASE-RELATED-RELATED"/>
    <property type="match status" value="1"/>
</dbReference>
<dbReference type="SUPFAM" id="SSF56112">
    <property type="entry name" value="Protein kinase-like (PK-like)"/>
    <property type="match status" value="1"/>
</dbReference>
<evidence type="ECO:0000259" key="1">
    <source>
        <dbReference type="Pfam" id="PF01636"/>
    </source>
</evidence>
<dbReference type="OrthoDB" id="9800774at2"/>
<feature type="domain" description="Aminoglycoside phosphotransferase" evidence="1">
    <location>
        <begin position="50"/>
        <end position="199"/>
    </location>
</feature>
<name>A0A2V2YLW9_9BACL</name>
<reference evidence="2 3" key="1">
    <citation type="submission" date="2018-05" db="EMBL/GenBank/DDBJ databases">
        <title>Genomic Encyclopedia of Type Strains, Phase III (KMG-III): the genomes of soil and plant-associated and newly described type strains.</title>
        <authorList>
            <person name="Whitman W."/>
        </authorList>
    </citation>
    <scope>NUCLEOTIDE SEQUENCE [LARGE SCALE GENOMIC DNA]</scope>
    <source>
        <strain evidence="2 3">CECT 5696</strain>
    </source>
</reference>
<dbReference type="Gene3D" id="3.90.1200.10">
    <property type="match status" value="1"/>
</dbReference>
<dbReference type="Pfam" id="PF01636">
    <property type="entry name" value="APH"/>
    <property type="match status" value="1"/>
</dbReference>
<dbReference type="InterPro" id="IPR051678">
    <property type="entry name" value="AGP_Transferase"/>
</dbReference>
<evidence type="ECO:0000313" key="2">
    <source>
        <dbReference type="EMBL" id="PWV94478.1"/>
    </source>
</evidence>
<dbReference type="EMBL" id="QGTQ01000030">
    <property type="protein sequence ID" value="PWV94478.1"/>
    <property type="molecule type" value="Genomic_DNA"/>
</dbReference>
<dbReference type="Proteomes" id="UP000246635">
    <property type="component" value="Unassembled WGS sequence"/>
</dbReference>
<keyword evidence="3" id="KW-1185">Reference proteome</keyword>
<comment type="caution">
    <text evidence="2">The sequence shown here is derived from an EMBL/GenBank/DDBJ whole genome shotgun (WGS) entry which is preliminary data.</text>
</comment>
<accession>A0A2V2YLW9</accession>
<dbReference type="AlphaFoldDB" id="A0A2V2YLW9"/>
<dbReference type="InterPro" id="IPR011009">
    <property type="entry name" value="Kinase-like_dom_sf"/>
</dbReference>
<organism evidence="2 3">
    <name type="scientific">Paenibacillus cellulosilyticus</name>
    <dbReference type="NCBI Taxonomy" id="375489"/>
    <lineage>
        <taxon>Bacteria</taxon>
        <taxon>Bacillati</taxon>
        <taxon>Bacillota</taxon>
        <taxon>Bacilli</taxon>
        <taxon>Bacillales</taxon>
        <taxon>Paenibacillaceae</taxon>
        <taxon>Paenibacillus</taxon>
    </lineage>
</organism>
<sequence length="282" mass="31643">MTITLGAKMGEGGCSEVYELPNNQVIKLAKENTLYDSARGEYLNNCIAWENGLPVPQPFDFIDVDGRPGIVTERIVGETITKRLINQIVNAAGVENVKLDDFRQTARLMYQLHNITLNDIELANQREVMKGCIDSANYLSNEEKEAVLLLTDSLPLKQCMCHGDPNPNNIIVQNDGKAVLIDWMNATLGNPEADLAEFIVMIRYAVLSSDFPEIMRMSFDQIKEDIINTFMDEYTRLSGLTYEEVVPWLIPIAARKLSADGISESEKNILIEQIRRAIGTSR</sequence>
<gene>
    <name evidence="2" type="ORF">DFQ01_13043</name>
</gene>
<proteinExistence type="predicted"/>
<dbReference type="RefSeq" id="WP_110046708.1">
    <property type="nucleotide sequence ID" value="NZ_CP054612.1"/>
</dbReference>
<evidence type="ECO:0000313" key="3">
    <source>
        <dbReference type="Proteomes" id="UP000246635"/>
    </source>
</evidence>